<evidence type="ECO:0000256" key="4">
    <source>
        <dbReference type="SAM" id="MobiDB-lite"/>
    </source>
</evidence>
<dbReference type="AlphaFoldDB" id="A0A2V3IT03"/>
<evidence type="ECO:0000313" key="6">
    <source>
        <dbReference type="EMBL" id="PXF44240.1"/>
    </source>
</evidence>
<name>A0A2V3IT03_9FLOR</name>
<protein>
    <submittedName>
        <fullName evidence="6">Uncharacterized protein</fullName>
    </submittedName>
</protein>
<evidence type="ECO:0000256" key="1">
    <source>
        <dbReference type="ARBA" id="ARBA00022679"/>
    </source>
</evidence>
<organism evidence="6 7">
    <name type="scientific">Gracilariopsis chorda</name>
    <dbReference type="NCBI Taxonomy" id="448386"/>
    <lineage>
        <taxon>Eukaryota</taxon>
        <taxon>Rhodophyta</taxon>
        <taxon>Florideophyceae</taxon>
        <taxon>Rhodymeniophycidae</taxon>
        <taxon>Gracilariales</taxon>
        <taxon>Gracilariaceae</taxon>
        <taxon>Gracilariopsis</taxon>
    </lineage>
</organism>
<gene>
    <name evidence="6" type="ORF">BWQ96_06021</name>
</gene>
<keyword evidence="1" id="KW-0808">Transferase</keyword>
<accession>A0A2V3IT03</accession>
<feature type="transmembrane region" description="Helical" evidence="5">
    <location>
        <begin position="35"/>
        <end position="56"/>
    </location>
</feature>
<feature type="compositionally biased region" description="Polar residues" evidence="4">
    <location>
        <begin position="1"/>
        <end position="27"/>
    </location>
</feature>
<comment type="caution">
    <text evidence="6">The sequence shown here is derived from an EMBL/GenBank/DDBJ whole genome shotgun (WGS) entry which is preliminary data.</text>
</comment>
<proteinExistence type="predicted"/>
<dbReference type="CDD" id="cd11296">
    <property type="entry name" value="O-FucT_like"/>
    <property type="match status" value="1"/>
</dbReference>
<dbReference type="PANTHER" id="PTHR13398:SF0">
    <property type="entry name" value="GDP-FUCOSE PROTEIN O-FUCOSYLTRANSFERASE 2"/>
    <property type="match status" value="1"/>
</dbReference>
<evidence type="ECO:0000256" key="5">
    <source>
        <dbReference type="SAM" id="Phobius"/>
    </source>
</evidence>
<dbReference type="InterPro" id="IPR045130">
    <property type="entry name" value="OFUT2-like"/>
</dbReference>
<dbReference type="EMBL" id="NBIV01000097">
    <property type="protein sequence ID" value="PXF44240.1"/>
    <property type="molecule type" value="Genomic_DNA"/>
</dbReference>
<sequence length="441" mass="49482">MPSSTSCKSISPQASNIQPNTATARKSTASKDKHGVSSLLSLFSLFTLIAVSFLHLRIPRLLELSQVSSRPALLTVTHGGLGNQIYVLLEAMMLARQAGFIFVPPSIPPRHIQGIPHSSKDHPADKFWDLKLMSRFTTTSQQPPSCAHGITNAFLLQRGKKLVEAQISSGLLHLACDLDPNQTQPISVRECGETALRKVLIKQIYLDHSLAGDDSLLEELRQIREGCVVIDGPSYTFSGEIANNYLYSLLHYVEASEYVQELMRKLWKPGMTVFHLRYDEHNCDTNRTNVCIRRKLEPRKNDTMVYVPVGGLVNAILRKMHAEKSTSIYVAASPYVPTRILKPLLQRLAKDIEVVERFQASDEAIVNFVERELAINAQVFIGDFGSTWSGNVYYKRRTMGKKSAWSCKVVGLCTDLAFHTLNGKLNNPHWFEKMYNISHSE</sequence>
<keyword evidence="7" id="KW-1185">Reference proteome</keyword>
<dbReference type="GO" id="GO:0006004">
    <property type="term" value="P:fucose metabolic process"/>
    <property type="evidence" value="ECO:0007669"/>
    <property type="project" value="UniProtKB-KW"/>
</dbReference>
<keyword evidence="5" id="KW-0472">Membrane</keyword>
<feature type="region of interest" description="Disordered" evidence="4">
    <location>
        <begin position="1"/>
        <end position="30"/>
    </location>
</feature>
<reference evidence="6 7" key="1">
    <citation type="journal article" date="2018" name="Mol. Biol. Evol.">
        <title>Analysis of the draft genome of the red seaweed Gracilariopsis chorda provides insights into genome size evolution in Rhodophyta.</title>
        <authorList>
            <person name="Lee J."/>
            <person name="Yang E.C."/>
            <person name="Graf L."/>
            <person name="Yang J.H."/>
            <person name="Qiu H."/>
            <person name="Zel Zion U."/>
            <person name="Chan C.X."/>
            <person name="Stephens T.G."/>
            <person name="Weber A.P.M."/>
            <person name="Boo G.H."/>
            <person name="Boo S.M."/>
            <person name="Kim K.M."/>
            <person name="Shin Y."/>
            <person name="Jung M."/>
            <person name="Lee S.J."/>
            <person name="Yim H.S."/>
            <person name="Lee J.H."/>
            <person name="Bhattacharya D."/>
            <person name="Yoon H.S."/>
        </authorList>
    </citation>
    <scope>NUCLEOTIDE SEQUENCE [LARGE SCALE GENOMIC DNA]</scope>
    <source>
        <strain evidence="6 7">SKKU-2015</strain>
        <tissue evidence="6">Whole body</tissue>
    </source>
</reference>
<dbReference type="GO" id="GO:0046922">
    <property type="term" value="F:peptide-O-fucosyltransferase activity"/>
    <property type="evidence" value="ECO:0007669"/>
    <property type="project" value="InterPro"/>
</dbReference>
<dbReference type="PANTHER" id="PTHR13398">
    <property type="entry name" value="GDP-FUCOSE PROTEIN O-FUCOSYLTRANSFERASE 2"/>
    <property type="match status" value="1"/>
</dbReference>
<evidence type="ECO:0000256" key="3">
    <source>
        <dbReference type="ARBA" id="ARBA00023277"/>
    </source>
</evidence>
<dbReference type="OrthoDB" id="12268at2759"/>
<keyword evidence="5" id="KW-1133">Transmembrane helix</keyword>
<evidence type="ECO:0000256" key="2">
    <source>
        <dbReference type="ARBA" id="ARBA00023253"/>
    </source>
</evidence>
<keyword evidence="3" id="KW-0119">Carbohydrate metabolism</keyword>
<evidence type="ECO:0000313" key="7">
    <source>
        <dbReference type="Proteomes" id="UP000247409"/>
    </source>
</evidence>
<dbReference type="Gene3D" id="3.40.50.11350">
    <property type="match status" value="1"/>
</dbReference>
<keyword evidence="2" id="KW-0294">Fucose metabolism</keyword>
<dbReference type="Proteomes" id="UP000247409">
    <property type="component" value="Unassembled WGS sequence"/>
</dbReference>
<keyword evidence="5" id="KW-0812">Transmembrane</keyword>